<dbReference type="EMBL" id="VLTL01000047">
    <property type="protein sequence ID" value="KAA0165433.1"/>
    <property type="molecule type" value="Genomic_DNA"/>
</dbReference>
<dbReference type="EMBL" id="VLTN01000037">
    <property type="protein sequence ID" value="KAA0150036.1"/>
    <property type="molecule type" value="Genomic_DNA"/>
</dbReference>
<name>A0A5A8CA89_CAFRO</name>
<protein>
    <recommendedName>
        <fullName evidence="8">Glycosyltransferase subfamily 4-like N-terminal domain-containing protein</fullName>
    </recommendedName>
</protein>
<evidence type="ECO:0000313" key="2">
    <source>
        <dbReference type="EMBL" id="KAA0150036.1"/>
    </source>
</evidence>
<dbReference type="OrthoDB" id="10691511at2759"/>
<accession>A0A5A8CA89</accession>
<evidence type="ECO:0000313" key="3">
    <source>
        <dbReference type="EMBL" id="KAA0164117.1"/>
    </source>
</evidence>
<dbReference type="SUPFAM" id="SSF53756">
    <property type="entry name" value="UDP-Glycosyltransferase/glycogen phosphorylase"/>
    <property type="match status" value="1"/>
</dbReference>
<dbReference type="Pfam" id="PF13692">
    <property type="entry name" value="Glyco_trans_1_4"/>
    <property type="match status" value="1"/>
</dbReference>
<dbReference type="EMBL" id="VLTO01000105">
    <property type="protein sequence ID" value="KAA0164117.1"/>
    <property type="molecule type" value="Genomic_DNA"/>
</dbReference>
<evidence type="ECO:0008006" key="8">
    <source>
        <dbReference type="Google" id="ProtNLM"/>
    </source>
</evidence>
<keyword evidence="6" id="KW-1185">Reference proteome</keyword>
<evidence type="ECO:0000313" key="5">
    <source>
        <dbReference type="Proteomes" id="UP000322899"/>
    </source>
</evidence>
<dbReference type="Proteomes" id="UP000323011">
    <property type="component" value="Unassembled WGS sequence"/>
</dbReference>
<dbReference type="Proteomes" id="UP000322899">
    <property type="component" value="Unassembled WGS sequence"/>
</dbReference>
<organism evidence="2 6">
    <name type="scientific">Cafeteria roenbergensis</name>
    <name type="common">Marine flagellate</name>
    <dbReference type="NCBI Taxonomy" id="33653"/>
    <lineage>
        <taxon>Eukaryota</taxon>
        <taxon>Sar</taxon>
        <taxon>Stramenopiles</taxon>
        <taxon>Bigyra</taxon>
        <taxon>Opalozoa</taxon>
        <taxon>Bicosoecida</taxon>
        <taxon>Cafeteriaceae</taxon>
        <taxon>Cafeteria</taxon>
    </lineage>
</organism>
<proteinExistence type="predicted"/>
<reference evidence="5 6" key="1">
    <citation type="submission" date="2019-07" db="EMBL/GenBank/DDBJ databases">
        <title>Genomes of Cafeteria roenbergensis.</title>
        <authorList>
            <person name="Fischer M.G."/>
            <person name="Hackl T."/>
            <person name="Roman M."/>
        </authorList>
    </citation>
    <scope>NUCLEOTIDE SEQUENCE [LARGE SCALE GENOMIC DNA]</scope>
    <source>
        <strain evidence="2 6">BVI</strain>
        <strain evidence="3 5">E4-10P</strain>
        <strain evidence="4 7">RCC970-E3</strain>
    </source>
</reference>
<dbReference type="Proteomes" id="UP000324907">
    <property type="component" value="Unassembled WGS sequence"/>
</dbReference>
<evidence type="ECO:0000313" key="7">
    <source>
        <dbReference type="Proteomes" id="UP000324907"/>
    </source>
</evidence>
<sequence>MAEARSLAAALSHGSATSVAALEAVHSPHVVRLASLSGAPELAFTSSTLAASAMPFVRCERLYRTGEHFRLLAECLPFAARGALMMVEPAGVSLSQCRADAALALALGRAGFLVIVTARDPWPCAPHLGQVDHFVRLGPSVFVQVRRTQLVSLLGYIAPGALVPAPILLMGPVTSRGEQLDTDALHRSGSRVVVVGAAGSSWSEVAARSGDSDEDALLLWAACRSSVAAVVMRDTAGASALANLPCGQAATECASAEGRKVAVMAPRLARGTPGAAMGTDDAEAAQIASLLASMPPLGGWSDAVGAPGGAGPGAPVAASATQGCSAKAAANGVESNGPGASRSSSEADDGRPAERSALRLAGTSLSPLLRVPVARPDCADVHGLALVQWLLRCMPGRRGLFVQSRTMMWDTMLFQRPQHMARALANRNALVLYMSMGRVMGLLRQAPGAPGVFLADESMSLDAVAGGAVVSLYSTMYWLEADAASRLEAAGNVAVYEYIDAIDSAITYEHSDRLIALRDQSSSSASVVVYTAAALRSDLRGLRKGAELAFVPNGVYPPMYAPSDSSPVPGSIADLVRSGRPMVGYFGAVASWIWQELLVELARAVPEADFVIIGPAYAPAHIPPASTLPPNLRYLGGVPAQDLVLYARHWAVGIIPFRHGDIARTTSPLKLFEYFALGLPVVVTDNMAECTKFDVVRGAADPPGFAAQVRAALEETHDENLRTRIRALAEANSWDHRADDLLAAAARSISARNSS</sequence>
<evidence type="ECO:0000313" key="4">
    <source>
        <dbReference type="EMBL" id="KAA0165433.1"/>
    </source>
</evidence>
<evidence type="ECO:0000256" key="1">
    <source>
        <dbReference type="SAM" id="MobiDB-lite"/>
    </source>
</evidence>
<dbReference type="AlphaFoldDB" id="A0A5A8CA89"/>
<evidence type="ECO:0000313" key="6">
    <source>
        <dbReference type="Proteomes" id="UP000323011"/>
    </source>
</evidence>
<feature type="region of interest" description="Disordered" evidence="1">
    <location>
        <begin position="329"/>
        <end position="354"/>
    </location>
</feature>
<comment type="caution">
    <text evidence="2">The sequence shown here is derived from an EMBL/GenBank/DDBJ whole genome shotgun (WGS) entry which is preliminary data.</text>
</comment>
<gene>
    <name evidence="3" type="ORF">FNF27_07835</name>
    <name evidence="4" type="ORF">FNF28_03489</name>
    <name evidence="2" type="ORF">FNF29_05477</name>
</gene>
<dbReference type="Gene3D" id="3.40.50.2000">
    <property type="entry name" value="Glycogen Phosphorylase B"/>
    <property type="match status" value="1"/>
</dbReference>